<reference evidence="3" key="1">
    <citation type="submission" date="2021-03" db="EMBL/GenBank/DDBJ databases">
        <authorList>
            <person name="Bekaert M."/>
        </authorList>
    </citation>
    <scope>NUCLEOTIDE SEQUENCE</scope>
</reference>
<protein>
    <recommendedName>
        <fullName evidence="2">Endonuclease/exonuclease/phosphatase domain-containing protein</fullName>
    </recommendedName>
</protein>
<dbReference type="PANTHER" id="PTHR46670:SF3">
    <property type="entry name" value="ENDONUCLEASE_EXONUCLEASE_PHOSPHATASE DOMAIN-CONTAINING PROTEIN"/>
    <property type="match status" value="1"/>
</dbReference>
<feature type="coiled-coil region" evidence="1">
    <location>
        <begin position="278"/>
        <end position="305"/>
    </location>
</feature>
<evidence type="ECO:0000256" key="1">
    <source>
        <dbReference type="SAM" id="Coils"/>
    </source>
</evidence>
<name>A0A8S3TX50_MYTED</name>
<sequence length="383" mass="44028">MCKQLSLTTLNVRSIKNKSLSINDYLISSNTDMLALTETWLGSAIDKCVLSELLPTGYDIQHAARSDRKGGGVAIVHKTNLIIKRIPQTKKKFTHFELLECSEWSDFLDYIVKIPEEIFLTGDLNFHLDDKHNCDTRKFEQTISDHGLIQHVVGATHIRGHTLDVIICRENSSILARVPSIEDLQICDDKGISSLDHFAVLCELNITKPPKQRKSVSFRKFKEINIENIEMDINNSLLLNEQTTSVEQVVASYDSVLRTVLDKHAPEQSKVITQRPNTEWYTDELRFAKRELRKAERQMRKTKLEVHKQIYKEHCSRTSKLLFKCKTDYYSNKISEVGHDQKKLHKLTNGLMGNTNDVVLPSHQSEFELSNRFGNFSLEKSKQ</sequence>
<feature type="domain" description="Endonuclease/exonuclease/phosphatase" evidence="2">
    <location>
        <begin position="9"/>
        <end position="170"/>
    </location>
</feature>
<proteinExistence type="predicted"/>
<gene>
    <name evidence="3" type="ORF">MEDL_45997</name>
</gene>
<dbReference type="AlphaFoldDB" id="A0A8S3TX50"/>
<organism evidence="3 4">
    <name type="scientific">Mytilus edulis</name>
    <name type="common">Blue mussel</name>
    <dbReference type="NCBI Taxonomy" id="6550"/>
    <lineage>
        <taxon>Eukaryota</taxon>
        <taxon>Metazoa</taxon>
        <taxon>Spiralia</taxon>
        <taxon>Lophotrochozoa</taxon>
        <taxon>Mollusca</taxon>
        <taxon>Bivalvia</taxon>
        <taxon>Autobranchia</taxon>
        <taxon>Pteriomorphia</taxon>
        <taxon>Mytilida</taxon>
        <taxon>Mytiloidea</taxon>
        <taxon>Mytilidae</taxon>
        <taxon>Mytilinae</taxon>
        <taxon>Mytilus</taxon>
    </lineage>
</organism>
<dbReference type="SUPFAM" id="SSF56219">
    <property type="entry name" value="DNase I-like"/>
    <property type="match status" value="1"/>
</dbReference>
<dbReference type="InterPro" id="IPR036691">
    <property type="entry name" value="Endo/exonu/phosph_ase_sf"/>
</dbReference>
<dbReference type="Pfam" id="PF03372">
    <property type="entry name" value="Exo_endo_phos"/>
    <property type="match status" value="1"/>
</dbReference>
<dbReference type="EMBL" id="CAJPWZ010002205">
    <property type="protein sequence ID" value="CAG2233339.1"/>
    <property type="molecule type" value="Genomic_DNA"/>
</dbReference>
<keyword evidence="4" id="KW-1185">Reference proteome</keyword>
<evidence type="ECO:0000313" key="4">
    <source>
        <dbReference type="Proteomes" id="UP000683360"/>
    </source>
</evidence>
<dbReference type="Proteomes" id="UP000683360">
    <property type="component" value="Unassembled WGS sequence"/>
</dbReference>
<dbReference type="InterPro" id="IPR005135">
    <property type="entry name" value="Endo/exonuclease/phosphatase"/>
</dbReference>
<dbReference type="OrthoDB" id="5989721at2759"/>
<comment type="caution">
    <text evidence="3">The sequence shown here is derived from an EMBL/GenBank/DDBJ whole genome shotgun (WGS) entry which is preliminary data.</text>
</comment>
<evidence type="ECO:0000259" key="2">
    <source>
        <dbReference type="Pfam" id="PF03372"/>
    </source>
</evidence>
<accession>A0A8S3TX50</accession>
<dbReference type="PANTHER" id="PTHR46670">
    <property type="entry name" value="ENDO/EXONUCLEASE/PHOSPHATASE DOMAIN-CONTAINING PROTEIN"/>
    <property type="match status" value="1"/>
</dbReference>
<keyword evidence="1" id="KW-0175">Coiled coil</keyword>
<dbReference type="GO" id="GO:0003824">
    <property type="term" value="F:catalytic activity"/>
    <property type="evidence" value="ECO:0007669"/>
    <property type="project" value="InterPro"/>
</dbReference>
<evidence type="ECO:0000313" key="3">
    <source>
        <dbReference type="EMBL" id="CAG2233339.1"/>
    </source>
</evidence>
<dbReference type="Gene3D" id="3.60.10.10">
    <property type="entry name" value="Endonuclease/exonuclease/phosphatase"/>
    <property type="match status" value="1"/>
</dbReference>